<gene>
    <name evidence="1" type="ORF">A2227_02305</name>
</gene>
<organism evidence="1 2">
    <name type="scientific">Candidatus Falkowbacteria bacterium RIFOXYA2_FULL_47_19</name>
    <dbReference type="NCBI Taxonomy" id="1797994"/>
    <lineage>
        <taxon>Bacteria</taxon>
        <taxon>Candidatus Falkowiibacteriota</taxon>
    </lineage>
</organism>
<dbReference type="AlphaFoldDB" id="A0A1F5SL58"/>
<protein>
    <recommendedName>
        <fullName evidence="3">Secondary thiamine-phosphate synthase enzyme</fullName>
    </recommendedName>
</protein>
<dbReference type="Gene3D" id="2.60.120.460">
    <property type="entry name" value="YjbQ-like"/>
    <property type="match status" value="1"/>
</dbReference>
<dbReference type="Pfam" id="PF01894">
    <property type="entry name" value="YjbQ"/>
    <property type="match status" value="1"/>
</dbReference>
<dbReference type="STRING" id="1797994.A2227_02305"/>
<evidence type="ECO:0008006" key="3">
    <source>
        <dbReference type="Google" id="ProtNLM"/>
    </source>
</evidence>
<evidence type="ECO:0000313" key="2">
    <source>
        <dbReference type="Proteomes" id="UP000178367"/>
    </source>
</evidence>
<proteinExistence type="predicted"/>
<dbReference type="Proteomes" id="UP000178367">
    <property type="component" value="Unassembled WGS sequence"/>
</dbReference>
<dbReference type="SUPFAM" id="SSF111038">
    <property type="entry name" value="YjbQ-like"/>
    <property type="match status" value="1"/>
</dbReference>
<accession>A0A1F5SL58</accession>
<dbReference type="EMBL" id="MFGB01000008">
    <property type="protein sequence ID" value="OGF27430.1"/>
    <property type="molecule type" value="Genomic_DNA"/>
</dbReference>
<dbReference type="PIRSF" id="PIRSF004681">
    <property type="entry name" value="UCP004681"/>
    <property type="match status" value="1"/>
</dbReference>
<sequence length="161" mass="18515">METEEYVEFVGFTSGSRVELTELNEYVYGFVEKYRIAAGQITVISPHTTGAIIVNEKESGLKNDIINFLSRVIPRSAPDTIIWEHDDLANRTENMCRGEKQNGQSHLVRLFLPRDQTIYIVNGFPILGQWEELFFVELDGPRYRNVVFKITVNNRKKTGSK</sequence>
<comment type="caution">
    <text evidence="1">The sequence shown here is derived from an EMBL/GenBank/DDBJ whole genome shotgun (WGS) entry which is preliminary data.</text>
</comment>
<dbReference type="NCBIfam" id="TIGR00149">
    <property type="entry name" value="TIGR00149_YjbQ"/>
    <property type="match status" value="1"/>
</dbReference>
<dbReference type="InterPro" id="IPR001602">
    <property type="entry name" value="UPF0047_YjbQ-like"/>
</dbReference>
<evidence type="ECO:0000313" key="1">
    <source>
        <dbReference type="EMBL" id="OGF27430.1"/>
    </source>
</evidence>
<dbReference type="InterPro" id="IPR035917">
    <property type="entry name" value="YjbQ-like_sf"/>
</dbReference>
<name>A0A1F5SL58_9BACT</name>
<reference evidence="1 2" key="1">
    <citation type="journal article" date="2016" name="Nat. Commun.">
        <title>Thousands of microbial genomes shed light on interconnected biogeochemical processes in an aquifer system.</title>
        <authorList>
            <person name="Anantharaman K."/>
            <person name="Brown C.T."/>
            <person name="Hug L.A."/>
            <person name="Sharon I."/>
            <person name="Castelle C.J."/>
            <person name="Probst A.J."/>
            <person name="Thomas B.C."/>
            <person name="Singh A."/>
            <person name="Wilkins M.J."/>
            <person name="Karaoz U."/>
            <person name="Brodie E.L."/>
            <person name="Williams K.H."/>
            <person name="Hubbard S.S."/>
            <person name="Banfield J.F."/>
        </authorList>
    </citation>
    <scope>NUCLEOTIDE SEQUENCE [LARGE SCALE GENOMIC DNA]</scope>
</reference>